<keyword evidence="2" id="KW-1185">Reference proteome</keyword>
<sequence>MPILGSEEDRQHRKNQQLIRQKQMIELCRTTGQKLLFEGKYESAVPAALAALKFAIQVYGLSSIELVPSYLILGEASIGLNKLSQANEYLSQAQWTVLKTPECGNEIKSRLYRNLGLLEAARKNYFDALSHLSNDVYHSSCAYGTDDIQTSGGYFHMANVFYRQNRLDVAFSLYNQVIDIWNGHLSHLVDQRTREPEVTTGLIGQMISGDNANDIDVLGEAQEAEAIQVLNAVLELREQQTVQNASIMCKVYYTLTMLHFILNDSKQAEEFAGKAKTACENIVSGDAGMAEKISELSKAIEQIETPTS</sequence>
<gene>
    <name evidence="1" type="ORF">PACLA_8A079136</name>
</gene>
<evidence type="ECO:0000313" key="2">
    <source>
        <dbReference type="Proteomes" id="UP001152795"/>
    </source>
</evidence>
<proteinExistence type="predicted"/>
<comment type="caution">
    <text evidence="1">The sequence shown here is derived from an EMBL/GenBank/DDBJ whole genome shotgun (WGS) entry which is preliminary data.</text>
</comment>
<dbReference type="Proteomes" id="UP001152795">
    <property type="component" value="Unassembled WGS sequence"/>
</dbReference>
<dbReference type="PANTHER" id="PTHR46533">
    <property type="entry name" value="ZINC FINGER MYND DOMAIN-CONTAINING PROTEIN 12"/>
    <property type="match status" value="1"/>
</dbReference>
<dbReference type="PANTHER" id="PTHR46533:SF1">
    <property type="entry name" value="ZINC FINGER MYND DOMAIN-CONTAINING PROTEIN 12"/>
    <property type="match status" value="1"/>
</dbReference>
<dbReference type="InterPro" id="IPR053248">
    <property type="entry name" value="Zinc_finger_MYND_domain"/>
</dbReference>
<name>A0A6S7JRB6_PARCT</name>
<accession>A0A6S7JRB6</accession>
<evidence type="ECO:0000313" key="1">
    <source>
        <dbReference type="EMBL" id="CAB4031740.1"/>
    </source>
</evidence>
<protein>
    <submittedName>
        <fullName evidence="1">Zinc finger MYND domain-containing 12-like</fullName>
    </submittedName>
</protein>
<reference evidence="1" key="1">
    <citation type="submission" date="2020-04" db="EMBL/GenBank/DDBJ databases">
        <authorList>
            <person name="Alioto T."/>
            <person name="Alioto T."/>
            <person name="Gomez Garrido J."/>
        </authorList>
    </citation>
    <scope>NUCLEOTIDE SEQUENCE</scope>
    <source>
        <strain evidence="1">A484AB</strain>
    </source>
</reference>
<dbReference type="EMBL" id="CACRXK020017862">
    <property type="protein sequence ID" value="CAB4031740.1"/>
    <property type="molecule type" value="Genomic_DNA"/>
</dbReference>
<dbReference type="Gene3D" id="1.25.40.10">
    <property type="entry name" value="Tetratricopeptide repeat domain"/>
    <property type="match status" value="1"/>
</dbReference>
<dbReference type="AlphaFoldDB" id="A0A6S7JRB6"/>
<dbReference type="SUPFAM" id="SSF48452">
    <property type="entry name" value="TPR-like"/>
    <property type="match status" value="1"/>
</dbReference>
<dbReference type="OrthoDB" id="3174329at2759"/>
<dbReference type="InterPro" id="IPR011990">
    <property type="entry name" value="TPR-like_helical_dom_sf"/>
</dbReference>
<organism evidence="1 2">
    <name type="scientific">Paramuricea clavata</name>
    <name type="common">Red gorgonian</name>
    <name type="synonym">Violescent sea-whip</name>
    <dbReference type="NCBI Taxonomy" id="317549"/>
    <lineage>
        <taxon>Eukaryota</taxon>
        <taxon>Metazoa</taxon>
        <taxon>Cnidaria</taxon>
        <taxon>Anthozoa</taxon>
        <taxon>Octocorallia</taxon>
        <taxon>Malacalcyonacea</taxon>
        <taxon>Plexauridae</taxon>
        <taxon>Paramuricea</taxon>
    </lineage>
</organism>